<dbReference type="GO" id="GO:0005882">
    <property type="term" value="C:intermediate filament"/>
    <property type="evidence" value="ECO:0007669"/>
    <property type="project" value="TreeGrafter"/>
</dbReference>
<dbReference type="Gene3D" id="3.30.160.780">
    <property type="match status" value="1"/>
</dbReference>
<dbReference type="GO" id="GO:0045296">
    <property type="term" value="F:cadherin binding"/>
    <property type="evidence" value="ECO:0007669"/>
    <property type="project" value="TreeGrafter"/>
</dbReference>
<dbReference type="SMART" id="SM00250">
    <property type="entry name" value="PLEC"/>
    <property type="match status" value="27"/>
</dbReference>
<reference evidence="7" key="2">
    <citation type="submission" date="2025-09" db="UniProtKB">
        <authorList>
            <consortium name="Ensembl"/>
        </authorList>
    </citation>
    <scope>IDENTIFICATION</scope>
</reference>
<proteinExistence type="inferred from homology"/>
<evidence type="ECO:0000256" key="1">
    <source>
        <dbReference type="ARBA" id="ARBA00004282"/>
    </source>
</evidence>
<name>S4RYD5_PETMA</name>
<dbReference type="GO" id="GO:0048471">
    <property type="term" value="C:perinuclear region of cytoplasm"/>
    <property type="evidence" value="ECO:0007669"/>
    <property type="project" value="TreeGrafter"/>
</dbReference>
<evidence type="ECO:0008006" key="8">
    <source>
        <dbReference type="Google" id="ProtNLM"/>
    </source>
</evidence>
<dbReference type="GO" id="GO:0045104">
    <property type="term" value="P:intermediate filament cytoskeleton organization"/>
    <property type="evidence" value="ECO:0007669"/>
    <property type="project" value="InterPro"/>
</dbReference>
<dbReference type="Pfam" id="PF00681">
    <property type="entry name" value="Plectin"/>
    <property type="match status" value="11"/>
</dbReference>
<dbReference type="PANTHER" id="PTHR23169">
    <property type="entry name" value="ENVOPLAKIN"/>
    <property type="match status" value="1"/>
</dbReference>
<dbReference type="InterPro" id="IPR001101">
    <property type="entry name" value="Plectin_repeat"/>
</dbReference>
<comment type="subcellular location">
    <subcellularLocation>
        <location evidence="1">Cell junction</location>
    </subcellularLocation>
</comment>
<dbReference type="Ensembl" id="ENSPMAT00000010272.1">
    <property type="protein sequence ID" value="ENSPMAP00000010226.1"/>
    <property type="gene ID" value="ENSPMAG00000009297.1"/>
</dbReference>
<organism evidence="7">
    <name type="scientific">Petromyzon marinus</name>
    <name type="common">Sea lamprey</name>
    <dbReference type="NCBI Taxonomy" id="7757"/>
    <lineage>
        <taxon>Eukaryota</taxon>
        <taxon>Metazoa</taxon>
        <taxon>Chordata</taxon>
        <taxon>Craniata</taxon>
        <taxon>Vertebrata</taxon>
        <taxon>Cyclostomata</taxon>
        <taxon>Hyperoartia</taxon>
        <taxon>Petromyzontiformes</taxon>
        <taxon>Petromyzontidae</taxon>
        <taxon>Petromyzon</taxon>
    </lineage>
</organism>
<keyword evidence="6" id="KW-0175">Coiled coil</keyword>
<evidence type="ECO:0000256" key="4">
    <source>
        <dbReference type="ARBA" id="ARBA00022737"/>
    </source>
</evidence>
<evidence type="ECO:0000256" key="2">
    <source>
        <dbReference type="ARBA" id="ARBA00009109"/>
    </source>
</evidence>
<dbReference type="GO" id="GO:0031581">
    <property type="term" value="P:hemidesmosome assembly"/>
    <property type="evidence" value="ECO:0007669"/>
    <property type="project" value="TreeGrafter"/>
</dbReference>
<evidence type="ECO:0000256" key="6">
    <source>
        <dbReference type="ARBA" id="ARBA00023054"/>
    </source>
</evidence>
<dbReference type="FunFam" id="3.90.1290.10:FF:000001">
    <property type="entry name" value="Plectin a"/>
    <property type="match status" value="5"/>
</dbReference>
<dbReference type="GO" id="GO:0042383">
    <property type="term" value="C:sarcolemma"/>
    <property type="evidence" value="ECO:0007669"/>
    <property type="project" value="TreeGrafter"/>
</dbReference>
<dbReference type="GO" id="GO:0030506">
    <property type="term" value="F:ankyrin binding"/>
    <property type="evidence" value="ECO:0007669"/>
    <property type="project" value="TreeGrafter"/>
</dbReference>
<dbReference type="GeneTree" id="ENSGT00940000162855"/>
<dbReference type="GO" id="GO:0030056">
    <property type="term" value="C:hemidesmosome"/>
    <property type="evidence" value="ECO:0007669"/>
    <property type="project" value="TreeGrafter"/>
</dbReference>
<evidence type="ECO:0000256" key="5">
    <source>
        <dbReference type="ARBA" id="ARBA00022949"/>
    </source>
</evidence>
<comment type="similarity">
    <text evidence="2">Belongs to the plakin or cytolinker family.</text>
</comment>
<dbReference type="InterPro" id="IPR035915">
    <property type="entry name" value="Plakin_repeat_sf"/>
</dbReference>
<dbReference type="GO" id="GO:0005925">
    <property type="term" value="C:focal adhesion"/>
    <property type="evidence" value="ECO:0007669"/>
    <property type="project" value="TreeGrafter"/>
</dbReference>
<dbReference type="GO" id="GO:0042060">
    <property type="term" value="P:wound healing"/>
    <property type="evidence" value="ECO:0007669"/>
    <property type="project" value="TreeGrafter"/>
</dbReference>
<dbReference type="STRING" id="7757.ENSPMAP00000010226"/>
<dbReference type="PANTHER" id="PTHR23169:SF20">
    <property type="entry name" value="PLECTIN"/>
    <property type="match status" value="1"/>
</dbReference>
<sequence length="1595" mass="178847">SFKGLRKPVSVEELVKSKLLDSKTVEQLMQGLKSEEEVRRSIQNYLGGSTAIAGVYIEATKEKMSIYNALKKGFLRPGTSLVLLEAQAATGFIVDPINNLKLSVDEAVEQKVVGWDYKDKLLSAERAVTGYTDPYSKETISLFQAMKKELILKDHGIRLLEAQIATGGIIDPEASHRLPVEVAYSRGLFDEEMNQILSDPNDDTKGFFDPNTQENLTYLDLKNRCITEPETGLCLLPIKDKNSKTTLIVSSETVQTDSQESEMLDTFTKSTVTIKSGKFANRKMSILEIFETDLVDKERKEKLINDYKTGKISQEILLIMIIEIIETERMSEKMKNMKFKGLRKQVTLDELFKSKIVDMKTVQQLDDGEKTQDEVGSSILNYLEGSTAIAGLYIEATKEKMSIYNALKKGYLRPGTSLVLLEAQAATGFIVDPINNLKLSVDEAVEQKVVGWEYKDKLLSAERAVTGYTDPYSKETLSLFQAMKKELILKDHGIRLLEAQIATGGIIDPQASHRLPVEVAYSRGLFDEEMNQILADPSDDTKGFFDPNTEENLTYLDLKQRCITDPDTGLCLLSLKEKRTKFGNVSSEVEIWNKLQNKYIEISFGKFSGKKLSLKELFETDLIDEATKKQLLDDFRSGKISFEKLIITITEIIERQRQSQKGRSISFKGLRKPVSVEELVKSKLLDSKTVEQLMQGLKSEEEVRHSIQNYLGGSTAIAGVYIEATKEKMSIYNALKKGFLRPGTSLVLLEAQAATGFIVDPINNLKLSVDEAVEQKVVGWDYKDKLLSAERAVTGYTDPYSKETISLFQAMKKELILKDHGIRLLEAQIATGGIIDPQASHRLPVEVAYSRGLFDEEMNQILSDPNDDTKGFFDPNTQENLTYLDLKNRCITEPETGLCLLPNLKMEKSEVVSSGVPRIVQESEMLDTFTKSTVTIKSGKFANRKMSILEIFETDLVDKERKEKLINDYKTGKISQEILLIMIIEIIETERMSEKMKNMKFKGLRKQVTLDELFKSKIVDMKTVQQLDDGEKTQDEVGSSILNYLEGSTAIAGLYIEATKEKMSIYNALKKGYLRPGTSLVLLEAQAATGFIVDPINNLKLSVDEAVEQKVVGWEYKDKLLSAERAVTGYTDPYSKETLSLFQAMKKELILKDHGIRLLEAQIATGGIIDPQASHRLPVEVAYSRGLFDEEMNQILADPSDDTKGFFDPNTEENLTYLDLKQRCITDPDTGLCLLSLKEKRTKFGNGLRKPVSVEELVKSKLLDSKTVEQLMQGLKSEEEVRRSIQNYLGGSTAIAGVYIEATKEKMSIYNALKKGFLRPGTSLVLLEAQAATGFIVDPINNLKLSVDEAVEQKVVGWDYKDKLLSAERAVTGYNDPYSKETISLFQAMKKGLILKDHGIRLLEAQIATGGIIDPEASHRLPVEVAYSRGLFDEEMNQILTDPSDDTKGFFDPNTEENLTYLDLKRRCITDPDTGLCLLPIKEFNGVNPKDSKTSKKRKIIIDPDVGKEMSVYEAYQKGLLGKELYLKLSADECAWEESKVTLPDGTTYSTLVDKKSGKCYDVSKALAEDKIKGELVERYNSGAISIFEFADKLS</sequence>
<dbReference type="SUPFAM" id="SSF75399">
    <property type="entry name" value="Plakin repeat"/>
    <property type="match status" value="6"/>
</dbReference>
<dbReference type="HOGENOM" id="CLU_237854_0_0_1"/>
<evidence type="ECO:0000313" key="7">
    <source>
        <dbReference type="Ensembl" id="ENSPMAP00000010226.1"/>
    </source>
</evidence>
<reference evidence="7" key="1">
    <citation type="submission" date="2025-08" db="UniProtKB">
        <authorList>
            <consortium name="Ensembl"/>
        </authorList>
    </citation>
    <scope>IDENTIFICATION</scope>
</reference>
<keyword evidence="4" id="KW-0677">Repeat</keyword>
<protein>
    <recommendedName>
        <fullName evidence="8">Epiplakin 1</fullName>
    </recommendedName>
</protein>
<keyword evidence="3" id="KW-0597">Phosphoprotein</keyword>
<dbReference type="InterPro" id="IPR043197">
    <property type="entry name" value="Plakin"/>
</dbReference>
<dbReference type="Gene3D" id="3.90.1290.10">
    <property type="entry name" value="Plakin repeat"/>
    <property type="match status" value="5"/>
</dbReference>
<dbReference type="GO" id="GO:0005200">
    <property type="term" value="F:structural constituent of cytoskeleton"/>
    <property type="evidence" value="ECO:0007669"/>
    <property type="project" value="TreeGrafter"/>
</dbReference>
<evidence type="ECO:0000256" key="3">
    <source>
        <dbReference type="ARBA" id="ARBA00022553"/>
    </source>
</evidence>
<keyword evidence="5" id="KW-0965">Cell junction</keyword>
<dbReference type="OMA" id="EQKVVGW"/>
<accession>S4RYD5</accession>
<dbReference type="GO" id="GO:0008307">
    <property type="term" value="F:structural constituent of muscle"/>
    <property type="evidence" value="ECO:0007669"/>
    <property type="project" value="TreeGrafter"/>
</dbReference>